<comment type="caution">
    <text evidence="1">The sequence shown here is derived from an EMBL/GenBank/DDBJ whole genome shotgun (WGS) entry which is preliminary data.</text>
</comment>
<keyword evidence="2" id="KW-1185">Reference proteome</keyword>
<gene>
    <name evidence="1" type="ORF">O4328_28915</name>
</gene>
<name>A0ABT4NNN1_RHOOP</name>
<reference evidence="1" key="1">
    <citation type="submission" date="2022-12" db="EMBL/GenBank/DDBJ databases">
        <authorList>
            <person name="Krivoruchko A.V."/>
            <person name="Elkin A."/>
        </authorList>
    </citation>
    <scope>NUCLEOTIDE SEQUENCE</scope>
    <source>
        <strain evidence="1">IEGM 249</strain>
    </source>
</reference>
<protein>
    <recommendedName>
        <fullName evidence="3">Swt1-like HEPN domain-containing protein</fullName>
    </recommendedName>
</protein>
<evidence type="ECO:0000313" key="1">
    <source>
        <dbReference type="EMBL" id="MCZ4587663.1"/>
    </source>
</evidence>
<proteinExistence type="predicted"/>
<dbReference type="Proteomes" id="UP001066327">
    <property type="component" value="Unassembled WGS sequence"/>
</dbReference>
<organism evidence="1 2">
    <name type="scientific">Rhodococcus opacus</name>
    <name type="common">Nocardia opaca</name>
    <dbReference type="NCBI Taxonomy" id="37919"/>
    <lineage>
        <taxon>Bacteria</taxon>
        <taxon>Bacillati</taxon>
        <taxon>Actinomycetota</taxon>
        <taxon>Actinomycetes</taxon>
        <taxon>Mycobacteriales</taxon>
        <taxon>Nocardiaceae</taxon>
        <taxon>Rhodococcus</taxon>
    </lineage>
</organism>
<sequence>MNCSWHPVAVAALEPTIALTTCENALRELMGYVYNEWYGPTWLNVVATDKQRGEWVKRAEAENARTRRGVAAVDDPGLAYANFYDLLTIADKHWEQLAPALDKKQVTYRLLERFEQLRNAVAHGRTLLTFERDLFSGVAGQIRNQVTHYMSSQDPAGEYYPRIESVLDSLGHRIDSQGPATDEVAGYQTTEAILHPGERVGFTAMGTDPQDRPLRWDLTSSQTGLLLDSQVSDVGQPVQLEWLVDDGDVTETGVVQLHMYAEQSKYRRFGRFDHRAFFGYIVRPPSER</sequence>
<evidence type="ECO:0000313" key="2">
    <source>
        <dbReference type="Proteomes" id="UP001066327"/>
    </source>
</evidence>
<accession>A0ABT4NNN1</accession>
<evidence type="ECO:0008006" key="3">
    <source>
        <dbReference type="Google" id="ProtNLM"/>
    </source>
</evidence>
<dbReference type="EMBL" id="JAPWIS010000017">
    <property type="protein sequence ID" value="MCZ4587663.1"/>
    <property type="molecule type" value="Genomic_DNA"/>
</dbReference>